<evidence type="ECO:0000313" key="3">
    <source>
        <dbReference type="Proteomes" id="UP000313359"/>
    </source>
</evidence>
<feature type="signal peptide" evidence="1">
    <location>
        <begin position="1"/>
        <end position="24"/>
    </location>
</feature>
<protein>
    <submittedName>
        <fullName evidence="2">Uncharacterized protein</fullName>
    </submittedName>
</protein>
<proteinExistence type="predicted"/>
<sequence>MVALRLRLASRFLFALFFFRHARSLSTNRTIDDEKGDSVTGLVPEYSPPGAWHQGSTCTACFVHLDTSQVLDETWHDTTHHPGDPEPRSITMRFNGTAVYVYNALANTVTGADTATNLTFTIDGARVGSFFHAPSSGTDFDYNIPVHVSTDLKNQEHTLVVQAVGDASPSLILFDYVVYTFTDKPSPSGSSSSSSVRVSVFSMVCRYHAETSFTRRRARLHLQDPLHLLIQVLALP</sequence>
<reference evidence="2" key="1">
    <citation type="journal article" date="2018" name="Genome Biol. Evol.">
        <title>Genomics and development of Lentinus tigrinus, a white-rot wood-decaying mushroom with dimorphic fruiting bodies.</title>
        <authorList>
            <person name="Wu B."/>
            <person name="Xu Z."/>
            <person name="Knudson A."/>
            <person name="Carlson A."/>
            <person name="Chen N."/>
            <person name="Kovaka S."/>
            <person name="LaButti K."/>
            <person name="Lipzen A."/>
            <person name="Pennachio C."/>
            <person name="Riley R."/>
            <person name="Schakwitz W."/>
            <person name="Umezawa K."/>
            <person name="Ohm R.A."/>
            <person name="Grigoriev I.V."/>
            <person name="Nagy L.G."/>
            <person name="Gibbons J."/>
            <person name="Hibbett D."/>
        </authorList>
    </citation>
    <scope>NUCLEOTIDE SEQUENCE [LARGE SCALE GENOMIC DNA]</scope>
    <source>
        <strain evidence="2">ALCF2SS1-6</strain>
    </source>
</reference>
<dbReference type="OrthoDB" id="2758521at2759"/>
<dbReference type="AlphaFoldDB" id="A0A5C2SM64"/>
<dbReference type="EMBL" id="ML122253">
    <property type="protein sequence ID" value="RPD64700.1"/>
    <property type="molecule type" value="Genomic_DNA"/>
</dbReference>
<organism evidence="2 3">
    <name type="scientific">Lentinus tigrinus ALCF2SS1-6</name>
    <dbReference type="NCBI Taxonomy" id="1328759"/>
    <lineage>
        <taxon>Eukaryota</taxon>
        <taxon>Fungi</taxon>
        <taxon>Dikarya</taxon>
        <taxon>Basidiomycota</taxon>
        <taxon>Agaricomycotina</taxon>
        <taxon>Agaricomycetes</taxon>
        <taxon>Polyporales</taxon>
        <taxon>Polyporaceae</taxon>
        <taxon>Lentinus</taxon>
    </lineage>
</organism>
<evidence type="ECO:0000256" key="1">
    <source>
        <dbReference type="SAM" id="SignalP"/>
    </source>
</evidence>
<evidence type="ECO:0000313" key="2">
    <source>
        <dbReference type="EMBL" id="RPD64700.1"/>
    </source>
</evidence>
<keyword evidence="1" id="KW-0732">Signal</keyword>
<feature type="chain" id="PRO_5022997487" evidence="1">
    <location>
        <begin position="25"/>
        <end position="236"/>
    </location>
</feature>
<dbReference type="Gene3D" id="2.60.120.260">
    <property type="entry name" value="Galactose-binding domain-like"/>
    <property type="match status" value="1"/>
</dbReference>
<dbReference type="Proteomes" id="UP000313359">
    <property type="component" value="Unassembled WGS sequence"/>
</dbReference>
<keyword evidence="3" id="KW-1185">Reference proteome</keyword>
<accession>A0A5C2SM64</accession>
<name>A0A5C2SM64_9APHY</name>
<gene>
    <name evidence="2" type="ORF">L227DRAFT_265838</name>
</gene>